<dbReference type="Proteomes" id="UP000696280">
    <property type="component" value="Unassembled WGS sequence"/>
</dbReference>
<feature type="compositionally biased region" description="Polar residues" evidence="8">
    <location>
        <begin position="1119"/>
        <end position="1138"/>
    </location>
</feature>
<dbReference type="InterPro" id="IPR022673">
    <property type="entry name" value="Hexokinase_C"/>
</dbReference>
<sequence>MESSRTVEIATRYSPMLDQHETSLPWWYTIEEVDVLNLPGGGFRDQKLVGLDEAHRHRSRQGPSVAGRNRRGKQRYNVFLASSCIASHTIPNGLVSTHLPPFLPPFQPANAGGSYRTVATQTSRNPSRNPSIYPLWTPASGLDSPGQGPYVRVLRLKPKRSVEEVLVLVLVDVCRKLQEPLHVPVIVGMQPLISAMYKVRQAFIAAIVRSLLRTKSVLQTILNIWISPTILKGEHVDRNGGQREGKMYSEFLREVEREFKSSRETSSLVALSDGLRLQFGESLLDNPMNMLPSYNHQLPTGDERGTFLALDVGGSTFRISLIELSGQKREGFETSILKLDSYKITQDVKKLKGVLFFDWMAERMGETLAGQNEGHDMSKPPLSMGMSWSFPIEQTSLRSGLLLGMGKGFLAAHGLIGQDLGDVIQESCSRKGLNVRLNAIVNDSSATLLSKAYLDQTTRFALILGTGVNAAVHLPVHIFSSPKFGERPASWHEEAKHVIVNTELSMFGGGILPYTRWDRQLLSVHPRPEFQPLEHFVSGGYLGEIVRLILIEGIQTAGLLGGVIPPGLEKEYSLETETLSLMDDPSPTLTKALEVFLSRHPTTHTPSLADLQAIRFIASHVAYRASGVLAAGTHGLWQLRNEAEGISARESSHTLVAYNGSVLENYPNFRNSCQRQLDALVEASGGEKGDVELVYAEESSLLGAAVAVACVDYPASASHQTRKSDDAPALATLPIETEAEATVHPSTFNSTYPSRVQVANHRHGHAMSGYDHLPLASPSSNSKSNSNNIMPLTNFLPQSQIGSMDAFDHELNFDGGNMFGHNRDDLTSNIPPIPFTPSYENSDGFSSTFEDPFSYPSAPFDTLLEQSNNNNHNNSNNNNGQPGETFLQALDNKLLGFSAPIIKAPILNDCGQTWPQMSAELYGMFFVAEDVFEGEPTGRPTELTCYRRNLFQISGTIALSRNISHILNEQGQQIPIYELTATLSARESIEGKSTEIISVPWKTAAGASSEAKAGGAPPHWPLNLSINPELDPSAVSIPIAWKRLQFKHATANNGRRKGLQQHYVIQINLIATIPTGETIKLAEIQSGPIIVRGRSPRNFDSRKDVPLSEKKSDAKQRTSSDLGQTPQVKVDPGTTNNSYRHYALNQLQQPLDLPEWPNSSPSQPSPSSPESNRPLKKATLSSSSGTRPPVPRWNDPKGKKKRTQVAPVDLSLADEDPGRNGNPGSGERFSAGERSPDVRKKNSTTHLGSPFEDADLLYEYFPLTVDDWMPPVDAIYRPHVVHHIHPPDMMAQQVKVNPKRYFSAED</sequence>
<dbReference type="Pfam" id="PF00349">
    <property type="entry name" value="Hexokinase_1"/>
    <property type="match status" value="1"/>
</dbReference>
<dbReference type="SUPFAM" id="SSF53067">
    <property type="entry name" value="Actin-like ATPase domain"/>
    <property type="match status" value="2"/>
</dbReference>
<dbReference type="GO" id="GO:0051321">
    <property type="term" value="P:meiotic cell cycle"/>
    <property type="evidence" value="ECO:0007669"/>
    <property type="project" value="TreeGrafter"/>
</dbReference>
<evidence type="ECO:0000256" key="8">
    <source>
        <dbReference type="SAM" id="MobiDB-lite"/>
    </source>
</evidence>
<dbReference type="Pfam" id="PF03727">
    <property type="entry name" value="Hexokinase_2"/>
    <property type="match status" value="1"/>
</dbReference>
<feature type="region of interest" description="Disordered" evidence="8">
    <location>
        <begin position="1151"/>
        <end position="1249"/>
    </location>
</feature>
<comment type="caution">
    <text evidence="10">The sequence shown here is derived from an EMBL/GenBank/DDBJ whole genome shotgun (WGS) entry which is preliminary data.</text>
</comment>
<evidence type="ECO:0000256" key="6">
    <source>
        <dbReference type="ARBA" id="ARBA00023125"/>
    </source>
</evidence>
<dbReference type="EMBL" id="CAJVRL010000080">
    <property type="protein sequence ID" value="CAG8957607.1"/>
    <property type="molecule type" value="Genomic_DNA"/>
</dbReference>
<feature type="compositionally biased region" description="Basic and acidic residues" evidence="8">
    <location>
        <begin position="1230"/>
        <end position="1240"/>
    </location>
</feature>
<dbReference type="GO" id="GO:0005536">
    <property type="term" value="F:D-glucose binding"/>
    <property type="evidence" value="ECO:0007669"/>
    <property type="project" value="InterPro"/>
</dbReference>
<keyword evidence="3" id="KW-0547">Nucleotide-binding</keyword>
<feature type="compositionally biased region" description="Basic and acidic residues" evidence="8">
    <location>
        <begin position="1097"/>
        <end position="1118"/>
    </location>
</feature>
<keyword evidence="4" id="KW-0418">Kinase</keyword>
<evidence type="ECO:0000256" key="5">
    <source>
        <dbReference type="ARBA" id="ARBA00022840"/>
    </source>
</evidence>
<dbReference type="Gene3D" id="2.60.40.1390">
    <property type="entry name" value="NDT80 DNA-binding domain"/>
    <property type="match status" value="2"/>
</dbReference>
<dbReference type="GO" id="GO:0045944">
    <property type="term" value="P:positive regulation of transcription by RNA polymerase II"/>
    <property type="evidence" value="ECO:0007669"/>
    <property type="project" value="TreeGrafter"/>
</dbReference>
<dbReference type="InterPro" id="IPR001312">
    <property type="entry name" value="Hexokinase"/>
</dbReference>
<keyword evidence="11" id="KW-1185">Reference proteome</keyword>
<evidence type="ECO:0000313" key="11">
    <source>
        <dbReference type="Proteomes" id="UP000696280"/>
    </source>
</evidence>
<evidence type="ECO:0000256" key="1">
    <source>
        <dbReference type="ARBA" id="ARBA00009225"/>
    </source>
</evidence>
<feature type="region of interest" description="Disordered" evidence="8">
    <location>
        <begin position="52"/>
        <end position="71"/>
    </location>
</feature>
<dbReference type="GO" id="GO:0003677">
    <property type="term" value="F:DNA binding"/>
    <property type="evidence" value="ECO:0007669"/>
    <property type="project" value="UniProtKB-KW"/>
</dbReference>
<feature type="region of interest" description="Disordered" evidence="8">
    <location>
        <begin position="860"/>
        <end position="884"/>
    </location>
</feature>
<evidence type="ECO:0000256" key="2">
    <source>
        <dbReference type="ARBA" id="ARBA00022679"/>
    </source>
</evidence>
<dbReference type="GO" id="GO:0003700">
    <property type="term" value="F:DNA-binding transcription factor activity"/>
    <property type="evidence" value="ECO:0007669"/>
    <property type="project" value="UniProtKB-UniRule"/>
</dbReference>
<dbReference type="FunFam" id="2.60.40.1390:FF:000007">
    <property type="entry name" value="p53-like transcription factor"/>
    <property type="match status" value="1"/>
</dbReference>
<dbReference type="Gene3D" id="3.30.420.40">
    <property type="match status" value="1"/>
</dbReference>
<keyword evidence="2" id="KW-0808">Transferase</keyword>
<keyword evidence="5" id="KW-0067">ATP-binding</keyword>
<dbReference type="GO" id="GO:0001678">
    <property type="term" value="P:intracellular glucose homeostasis"/>
    <property type="evidence" value="ECO:0007669"/>
    <property type="project" value="InterPro"/>
</dbReference>
<evidence type="ECO:0000313" key="10">
    <source>
        <dbReference type="EMBL" id="CAG8957607.1"/>
    </source>
</evidence>
<feature type="region of interest" description="Disordered" evidence="8">
    <location>
        <begin position="1092"/>
        <end position="1138"/>
    </location>
</feature>
<dbReference type="PRINTS" id="PR00475">
    <property type="entry name" value="HEXOKINASE"/>
</dbReference>
<dbReference type="InterPro" id="IPR024061">
    <property type="entry name" value="NDT80_DNA-bd_dom"/>
</dbReference>
<dbReference type="SUPFAM" id="SSF49417">
    <property type="entry name" value="p53-like transcription factors"/>
    <property type="match status" value="1"/>
</dbReference>
<evidence type="ECO:0000259" key="9">
    <source>
        <dbReference type="PROSITE" id="PS51517"/>
    </source>
</evidence>
<dbReference type="PANTHER" id="PTHR35144">
    <property type="entry name" value="MEIOSIS-SPECIFIC TRANSCRIPTION FACTOR NDT80"/>
    <property type="match status" value="1"/>
</dbReference>
<dbReference type="InterPro" id="IPR052605">
    <property type="entry name" value="Fungal_trans_regulator"/>
</dbReference>
<dbReference type="Gene3D" id="3.40.367.20">
    <property type="match status" value="1"/>
</dbReference>
<dbReference type="Pfam" id="PF05224">
    <property type="entry name" value="NDT80_PhoG"/>
    <property type="match status" value="1"/>
</dbReference>
<dbReference type="GO" id="GO:0004396">
    <property type="term" value="F:hexokinase activity"/>
    <property type="evidence" value="ECO:0007669"/>
    <property type="project" value="InterPro"/>
</dbReference>
<organism evidence="10 11">
    <name type="scientific">Hymenoscyphus fraxineus</name>
    <dbReference type="NCBI Taxonomy" id="746836"/>
    <lineage>
        <taxon>Eukaryota</taxon>
        <taxon>Fungi</taxon>
        <taxon>Dikarya</taxon>
        <taxon>Ascomycota</taxon>
        <taxon>Pezizomycotina</taxon>
        <taxon>Leotiomycetes</taxon>
        <taxon>Helotiales</taxon>
        <taxon>Helotiaceae</taxon>
        <taxon>Hymenoscyphus</taxon>
    </lineage>
</organism>
<dbReference type="GO" id="GO:0000228">
    <property type="term" value="C:nuclear chromosome"/>
    <property type="evidence" value="ECO:0007669"/>
    <property type="project" value="TreeGrafter"/>
</dbReference>
<dbReference type="PANTHER" id="PTHR35144:SF1">
    <property type="entry name" value="PROTEIN PACG"/>
    <property type="match status" value="1"/>
</dbReference>
<dbReference type="PROSITE" id="PS51517">
    <property type="entry name" value="NDT80"/>
    <property type="match status" value="1"/>
</dbReference>
<dbReference type="InterPro" id="IPR037141">
    <property type="entry name" value="NDT80_DNA-bd_dom_sf"/>
</dbReference>
<dbReference type="FunFam" id="3.40.367.20:FF:000011">
    <property type="entry name" value="Phosphotransferase"/>
    <property type="match status" value="1"/>
</dbReference>
<evidence type="ECO:0000256" key="3">
    <source>
        <dbReference type="ARBA" id="ARBA00022741"/>
    </source>
</evidence>
<evidence type="ECO:0000256" key="4">
    <source>
        <dbReference type="ARBA" id="ARBA00022777"/>
    </source>
</evidence>
<dbReference type="InterPro" id="IPR043129">
    <property type="entry name" value="ATPase_NBD"/>
</dbReference>
<dbReference type="PROSITE" id="PS51748">
    <property type="entry name" value="HEXOKINASE_2"/>
    <property type="match status" value="1"/>
</dbReference>
<feature type="domain" description="NDT80" evidence="9">
    <location>
        <begin position="872"/>
        <end position="1103"/>
    </location>
</feature>
<accession>A0A9N9PXG5</accession>
<dbReference type="InterPro" id="IPR008967">
    <property type="entry name" value="p53-like_TF_DNA-bd_sf"/>
</dbReference>
<proteinExistence type="inferred from homology"/>
<comment type="similarity">
    <text evidence="1">Belongs to the hexokinase family.</text>
</comment>
<gene>
    <name evidence="10" type="ORF">HYFRA_00010474</name>
</gene>
<evidence type="ECO:0000256" key="7">
    <source>
        <dbReference type="PROSITE-ProRule" id="PRU00850"/>
    </source>
</evidence>
<dbReference type="GO" id="GO:0005524">
    <property type="term" value="F:ATP binding"/>
    <property type="evidence" value="ECO:0007669"/>
    <property type="project" value="UniProtKB-KW"/>
</dbReference>
<dbReference type="InterPro" id="IPR022672">
    <property type="entry name" value="Hexokinase_N"/>
</dbReference>
<feature type="compositionally biased region" description="Low complexity" evidence="8">
    <location>
        <begin position="867"/>
        <end position="879"/>
    </location>
</feature>
<dbReference type="OrthoDB" id="419537at2759"/>
<name>A0A9N9PXG5_9HELO</name>
<feature type="DNA-binding region" description="NDT80" evidence="7">
    <location>
        <begin position="872"/>
        <end position="1103"/>
    </location>
</feature>
<protein>
    <recommendedName>
        <fullName evidence="9">NDT80 domain-containing protein</fullName>
    </recommendedName>
</protein>
<keyword evidence="6 7" id="KW-0238">DNA-binding</keyword>
<reference evidence="10" key="1">
    <citation type="submission" date="2021-07" db="EMBL/GenBank/DDBJ databases">
        <authorList>
            <person name="Durling M."/>
        </authorList>
    </citation>
    <scope>NUCLEOTIDE SEQUENCE</scope>
</reference>